<proteinExistence type="predicted"/>
<accession>A0AAP0E2Q3</accession>
<evidence type="ECO:0000313" key="1">
    <source>
        <dbReference type="EMBL" id="KAK9085536.1"/>
    </source>
</evidence>
<sequence>MAEIRGKVENLKTMCCSSLDALDGLAREINDNYKSTFTNLSLEVAKNSSFIEQILENMVLEASAVLDDFKTVFAMKESI</sequence>
<reference evidence="1 2" key="1">
    <citation type="submission" date="2024-01" db="EMBL/GenBank/DDBJ databases">
        <title>Genome assemblies of Stephania.</title>
        <authorList>
            <person name="Yang L."/>
        </authorList>
    </citation>
    <scope>NUCLEOTIDE SEQUENCE [LARGE SCALE GENOMIC DNA]</scope>
    <source>
        <strain evidence="1">QJT</strain>
        <tissue evidence="1">Leaf</tissue>
    </source>
</reference>
<name>A0AAP0E2Q3_9MAGN</name>
<dbReference type="Proteomes" id="UP001417504">
    <property type="component" value="Unassembled WGS sequence"/>
</dbReference>
<protein>
    <submittedName>
        <fullName evidence="1">Uncharacterized protein</fullName>
    </submittedName>
</protein>
<organism evidence="1 2">
    <name type="scientific">Stephania japonica</name>
    <dbReference type="NCBI Taxonomy" id="461633"/>
    <lineage>
        <taxon>Eukaryota</taxon>
        <taxon>Viridiplantae</taxon>
        <taxon>Streptophyta</taxon>
        <taxon>Embryophyta</taxon>
        <taxon>Tracheophyta</taxon>
        <taxon>Spermatophyta</taxon>
        <taxon>Magnoliopsida</taxon>
        <taxon>Ranunculales</taxon>
        <taxon>Menispermaceae</taxon>
        <taxon>Menispermoideae</taxon>
        <taxon>Cissampelideae</taxon>
        <taxon>Stephania</taxon>
    </lineage>
</organism>
<dbReference type="AlphaFoldDB" id="A0AAP0E2Q3"/>
<keyword evidence="2" id="KW-1185">Reference proteome</keyword>
<comment type="caution">
    <text evidence="1">The sequence shown here is derived from an EMBL/GenBank/DDBJ whole genome shotgun (WGS) entry which is preliminary data.</text>
</comment>
<dbReference type="EMBL" id="JBBNAE010000011">
    <property type="protein sequence ID" value="KAK9085536.1"/>
    <property type="molecule type" value="Genomic_DNA"/>
</dbReference>
<evidence type="ECO:0000313" key="2">
    <source>
        <dbReference type="Proteomes" id="UP001417504"/>
    </source>
</evidence>
<gene>
    <name evidence="1" type="ORF">Sjap_025947</name>
</gene>